<gene>
    <name evidence="1" type="ORF">S06H3_36081</name>
</gene>
<feature type="non-terminal residue" evidence="1">
    <location>
        <position position="1"/>
    </location>
</feature>
<reference evidence="1" key="1">
    <citation type="journal article" date="2014" name="Front. Microbiol.">
        <title>High frequency of phylogenetically diverse reductive dehalogenase-homologous genes in deep subseafloor sedimentary metagenomes.</title>
        <authorList>
            <person name="Kawai M."/>
            <person name="Futagami T."/>
            <person name="Toyoda A."/>
            <person name="Takaki Y."/>
            <person name="Nishi S."/>
            <person name="Hori S."/>
            <person name="Arai W."/>
            <person name="Tsubouchi T."/>
            <person name="Morono Y."/>
            <person name="Uchiyama I."/>
            <person name="Ito T."/>
            <person name="Fujiyama A."/>
            <person name="Inagaki F."/>
            <person name="Takami H."/>
        </authorList>
    </citation>
    <scope>NUCLEOTIDE SEQUENCE</scope>
    <source>
        <strain evidence="1">Expedition CK06-06</strain>
    </source>
</reference>
<comment type="caution">
    <text evidence="1">The sequence shown here is derived from an EMBL/GenBank/DDBJ whole genome shotgun (WGS) entry which is preliminary data.</text>
</comment>
<organism evidence="1">
    <name type="scientific">marine sediment metagenome</name>
    <dbReference type="NCBI Taxonomy" id="412755"/>
    <lineage>
        <taxon>unclassified sequences</taxon>
        <taxon>metagenomes</taxon>
        <taxon>ecological metagenomes</taxon>
    </lineage>
</organism>
<name>X1NCY6_9ZZZZ</name>
<sequence length="269" mass="31582">LVIDEIKLWGREANEQVANLIKSRYKKGLKVSRVNLLKEGEDQVEYFDVFGPLVICTTEPLPDIIESRCLTFLMKENIEPDVEKTIDEEHAQKLRNLLTIFRLNQLDKGFEEKEKVARRRLNEILIPLHRCLMLVAPDKEKEFKTTIKEIEKIRKEEAGLSLEAEIIEAITEYQKDEKRSFILTAEIQNRLNEGREAIRDQITAWKVASLMKKLGFIKRRERGSQKRGYDIKSELLKDLQVKFDLEKKVLNPEDQVEPEFNLNNENMTE</sequence>
<dbReference type="EMBL" id="BARV01021827">
    <property type="protein sequence ID" value="GAI28046.1"/>
    <property type="molecule type" value="Genomic_DNA"/>
</dbReference>
<evidence type="ECO:0000313" key="1">
    <source>
        <dbReference type="EMBL" id="GAI28046.1"/>
    </source>
</evidence>
<protein>
    <submittedName>
        <fullName evidence="1">Uncharacterized protein</fullName>
    </submittedName>
</protein>
<proteinExistence type="predicted"/>
<dbReference type="AlphaFoldDB" id="X1NCY6"/>
<accession>X1NCY6</accession>